<protein>
    <submittedName>
        <fullName evidence="2">Reverse transcriptase</fullName>
    </submittedName>
</protein>
<reference evidence="2" key="1">
    <citation type="submission" date="2022-11" db="UniProtKB">
        <authorList>
            <consortium name="WormBaseParasite"/>
        </authorList>
    </citation>
    <scope>IDENTIFICATION</scope>
</reference>
<accession>A0AC35GFR4</accession>
<organism evidence="1 2">
    <name type="scientific">Panagrolaimus sp. PS1159</name>
    <dbReference type="NCBI Taxonomy" id="55785"/>
    <lineage>
        <taxon>Eukaryota</taxon>
        <taxon>Metazoa</taxon>
        <taxon>Ecdysozoa</taxon>
        <taxon>Nematoda</taxon>
        <taxon>Chromadorea</taxon>
        <taxon>Rhabditida</taxon>
        <taxon>Tylenchina</taxon>
        <taxon>Panagrolaimomorpha</taxon>
        <taxon>Panagrolaimoidea</taxon>
        <taxon>Panagrolaimidae</taxon>
        <taxon>Panagrolaimus</taxon>
    </lineage>
</organism>
<name>A0AC35GFR4_9BILA</name>
<dbReference type="WBParaSite" id="PS1159_v2.g4459.t1">
    <property type="protein sequence ID" value="PS1159_v2.g4459.t1"/>
    <property type="gene ID" value="PS1159_v2.g4459"/>
</dbReference>
<dbReference type="Proteomes" id="UP000887580">
    <property type="component" value="Unplaced"/>
</dbReference>
<evidence type="ECO:0000313" key="1">
    <source>
        <dbReference type="Proteomes" id="UP000887580"/>
    </source>
</evidence>
<proteinExistence type="predicted"/>
<sequence length="1981" mass="224351">MSTKKSTKNHQKSPLLSSDDSKTVFEKVHLNPSQKSKALVPVPSQSKSYKNNNNKHKATDFNYENHEKPSRNLIINSVTEKTTRNVTIHDYLDTEEPPKNRFKTKAKNPNKSTLSLHIEEYEKSIQSPKSQNQNSSGFSPVEPLRHIGKESAAAETMPFKSSQKLLNLNPSNGDKNGRQIPRVRLSSKVDEFSIAGDDGSQRSDGEATITLSKSEERYRQFMRESDQEADEKLAIQKGWCTNDGIPWCRKQMPKDEAALLKQGVVDRTCSRSTYFSLGSKRDKYSNGYPKFFDEVELLKEGLVDKQGNHAPHRSSPAKGDNNKSQKGKIMLSNGPINIAELNSRGLVDQNGNIHYGIPSLTAKENTKKKHSKKDKQRKEKKKKEESERVQICESIESYSIVKTPTFSDSQQPPSETRVSYSPSREINISGSSTNNANATGGGNNQTTANTTGGGNNQAAVMANNPSMIWPPPAYTGKVRFDVWEAQLDMYIADKGVTDKKVMVRSLLQHIGSEMFEKIIDWCAPVKPIDMDYDDLIKLIRNKCTKKPNLFALRVKFFNERQQAGQALDDYFAHMTRLFGQCELDKMAADDFGALAVLKGLANDDTRQYLMTSSTPIKSIAKIQELASTFEQGKAAAREIKGDGLSNSKPYSINIVGKGVKCGYCGGNHQKGQDNCPAKGQSCNKCGKVNHFAKACKSSTKKNDKFPHPKRHFGGPRRQNMVAQEEKAEHQSYVKQQQTMSGVYGVLAVSPDQQNVPAPYLPPPIIIEAKLNGCPISFQHDTGAATTVINERRWIEIGSPVLGECPFKLRSYNGNIPLMGGCYANVEIDGACKQLWVTVVKAGDALMDRDWIHAFGLRSEREIHQQSNQDDYEKRLQEILDKHADVFKEGLGECDMKVSLKLVEGAKPKFIKARNLPYALREPVEKLLAEKLDAGLATEVKHSDWASPLMPVIKPSGDVRICGNYKLTVNPVLDVTQYPLPRIEDMFHELNGSDYFSKLDVRDAYQQIPLEEESKKLTTISTHKGLFQYNRLVPGLASAAAEFQAIIEKIIHGIEKTVAFQDDVTVGGKGMHHHLDKLDQTLARFAQHGIRLRKDKCAFLQRKIEFLGHEVDGKGIRPLAKKLDGFKNMPAPENVKQVEAFIGFVNYYGRFVKGFAHLAAPLNDLRKKGTPWQWTEVHQKAFDDIKQSLLKGDLLTHYDPSKELILATDASEYGVGAVLYHRESDGTEKVIANASRKLIASERNYAQIEKEGLGIIYGVRKFQHYLLGRKFVLLTDHQPLLRIFGPKPAENSIAIKRLSRWAVILMNYTYDIEYRRTEDFANADVLSRLPDPNEVPSPEALDDEEEFEKIYAIEEMQSPLNIDRIVEHTVKDPLLQEVISFVKQGWTKISERNFNAWWNRKEALTTRKGYLLFKDKPVIPESLQLEVLQILHEAHVGRNRMMLIAKDNFWFEGMTAAITKIAQACEICNGCHKGQKERLHQWEKADCFWDRIHIDHAFFEGKTWFIVVDSKTNWLEVLKCSSTDSKTTIKLLQQLFSRHGLPQQIVSDNATSFTSFEFQEFCTTRGITHTKSPPFHPQSNGIAERGVRTFKEFTEKYLRAGHSLDNAVANALLVHRSTRCDYHKQSPAEAAFGRKLRTLISVHQMHEFMHGEVEEFGIGDKVWVRNYSTGPRWLPGYIKDIKSKCIFLIECDGGLWFRHRDQIRKACEWVFEKKQGGEGKNSCNENTPGRSTCFEQEKFFTPKENLSHRKSSTDLSRLDNLTKNTNTPRRTSTRIKAKPARFAEMDFNKGSSKGKIIGKENLAPAGGRVAKKKLHSVVVVPPTTKFQPMPTDEEIRLRDEKREAFKNEQGYKKMLPNLEDKAKELGYRYKRYFGKVMNAFDNGELVEDSDLTLLAKGHEDFMSAVKDLQYASKAFTHFHHKTFDLRTELKAITGGEASQYSHTRAESQARYSDEDKQNRRDPKIDNHRYPQSRGGAKNMFDF</sequence>
<evidence type="ECO:0000313" key="2">
    <source>
        <dbReference type="WBParaSite" id="PS1159_v2.g4459.t1"/>
    </source>
</evidence>